<feature type="chain" id="PRO_5044246541" description="Immunodominant staphylococcal antigen B" evidence="6">
    <location>
        <begin position="24"/>
        <end position="180"/>
    </location>
</feature>
<feature type="signal peptide" evidence="6">
    <location>
        <begin position="1"/>
        <end position="23"/>
    </location>
</feature>
<dbReference type="NCBIfam" id="NF047686">
    <property type="entry name" value="IsaB_fam"/>
    <property type="match status" value="1"/>
</dbReference>
<evidence type="ECO:0000313" key="7">
    <source>
        <dbReference type="EMBL" id="TRL77599.1"/>
    </source>
</evidence>
<comment type="caution">
    <text evidence="7">The sequence shown here is derived from an EMBL/GenBank/DDBJ whole genome shotgun (WGS) entry which is preliminary data.</text>
</comment>
<proteinExistence type="inferred from homology"/>
<protein>
    <recommendedName>
        <fullName evidence="5">Immunodominant staphylococcal antigen B</fullName>
    </recommendedName>
</protein>
<keyword evidence="2" id="KW-0964">Secreted</keyword>
<comment type="subcellular location">
    <subcellularLocation>
        <location evidence="1">Secreted</location>
    </subcellularLocation>
</comment>
<organism evidence="7 8">
    <name type="scientific">Staphylococcus haemolyticus</name>
    <dbReference type="NCBI Taxonomy" id="1283"/>
    <lineage>
        <taxon>Bacteria</taxon>
        <taxon>Bacillati</taxon>
        <taxon>Bacillota</taxon>
        <taxon>Bacilli</taxon>
        <taxon>Bacillales</taxon>
        <taxon>Staphylococcaceae</taxon>
        <taxon>Staphylococcus</taxon>
    </lineage>
</organism>
<evidence type="ECO:0000256" key="1">
    <source>
        <dbReference type="ARBA" id="ARBA00004613"/>
    </source>
</evidence>
<evidence type="ECO:0000256" key="2">
    <source>
        <dbReference type="ARBA" id="ARBA00022525"/>
    </source>
</evidence>
<evidence type="ECO:0000256" key="4">
    <source>
        <dbReference type="ARBA" id="ARBA00093777"/>
    </source>
</evidence>
<evidence type="ECO:0000256" key="3">
    <source>
        <dbReference type="ARBA" id="ARBA00022729"/>
    </source>
</evidence>
<evidence type="ECO:0000256" key="6">
    <source>
        <dbReference type="SAM" id="SignalP"/>
    </source>
</evidence>
<keyword evidence="3 6" id="KW-0732">Signal</keyword>
<evidence type="ECO:0000313" key="8">
    <source>
        <dbReference type="Proteomes" id="UP000316594"/>
    </source>
</evidence>
<accession>A0AB38PF33</accession>
<dbReference type="RefSeq" id="WP_107611792.1">
    <property type="nucleotide sequence ID" value="NZ_CP142094.1"/>
</dbReference>
<gene>
    <name evidence="7" type="ORF">FNL11_05870</name>
</gene>
<reference evidence="7 8" key="1">
    <citation type="submission" date="2019-07" db="EMBL/GenBank/DDBJ databases">
        <title>Genome Sequencing and Assembly of Staphylococcus haemolyticus SDA2.</title>
        <authorList>
            <person name="Emmons C.B."/>
            <person name="Park C."/>
            <person name="Sevigny J.L."/>
            <person name="Andam C."/>
        </authorList>
    </citation>
    <scope>NUCLEOTIDE SEQUENCE [LARGE SCALE GENOMIC DNA]</scope>
    <source>
        <strain evidence="7 8">SDA2</strain>
    </source>
</reference>
<comment type="similarity">
    <text evidence="4">Belongs to the IsaB family.</text>
</comment>
<dbReference type="EMBL" id="VJMP01000004">
    <property type="protein sequence ID" value="TRL77599.1"/>
    <property type="molecule type" value="Genomic_DNA"/>
</dbReference>
<dbReference type="Proteomes" id="UP000316594">
    <property type="component" value="Unassembled WGS sequence"/>
</dbReference>
<name>A0AB38PF33_STAHA</name>
<evidence type="ECO:0000256" key="5">
    <source>
        <dbReference type="ARBA" id="ARBA00093792"/>
    </source>
</evidence>
<dbReference type="InterPro" id="IPR058086">
    <property type="entry name" value="IsaB"/>
</dbReference>
<dbReference type="AlphaFoldDB" id="A0AB38PF33"/>
<sequence length="180" mass="19414">MNRTAKAIVSATLAMGTVFGVGASVEQPHHNQAHAATTPYYTYSGYVNNDGSFLLNKTFKNAVKYGNVTFNGTKIVPQSGTSSKLNNFNKYDQSFFSVKSGKKTATSVQIKVNNVTIKQIKSVYGKDLVEQADVHGHKNPNTDVYKLVGGQNGNYHTPVTFVQKNGKVQSVNIGFEGSGA</sequence>